<keyword evidence="1" id="KW-0175">Coiled coil</keyword>
<sequence length="564" mass="63039">MAQESALCDKCRVELTVEEKPLQPLTKEQLSSTYVPSDVEASQIQSVIQSAEHTLKRYDAEIIALTDLETLATLEKQRADLQNDLRRHHAMVSAIRKLPFEILGEIFSWCCAQGLIIGENEVLTPALALSQTCSSWRTVALDTSKLWSNMSLNIECAQSPLVNLHLLRAKSAPLTLEVKGERTIVDDTDILLPLPEISDSALAILKSLIDAADRWHSASFRLNWDVLFDTSSRLDEDIWSSSRSRLSISSRSNATELENLVTTNFGRDVFHVGRLRTLTVEGYLPSPSTALSLLHDCPHLREIKLHGCLWYMHDHAPMPVTTPFTHDKLVSLDYKLTCFDELVFTLTLPSLTTLVLGGYLPKKEERQPILAGIKDMLVRSGCQLVTLRVTGNLFDSDNDIVELLALAPTVRNFTLYCVSGCSEDLFLDDLFRLLSIDNSHSTPGTPHLLPQLESLELAFLDSYARNPLPNPEGILKMVKSRTSLSASVARLLCFHLVVTLFSYSSASREWVESFISVEPRLRALKGNGLDIGLHIDTRQWDEGVEELEGESLELSDDEIDMQAE</sequence>
<evidence type="ECO:0000256" key="1">
    <source>
        <dbReference type="SAM" id="Coils"/>
    </source>
</evidence>
<organism evidence="3 4">
    <name type="scientific">Tetrapyrgos nigripes</name>
    <dbReference type="NCBI Taxonomy" id="182062"/>
    <lineage>
        <taxon>Eukaryota</taxon>
        <taxon>Fungi</taxon>
        <taxon>Dikarya</taxon>
        <taxon>Basidiomycota</taxon>
        <taxon>Agaricomycotina</taxon>
        <taxon>Agaricomycetes</taxon>
        <taxon>Agaricomycetidae</taxon>
        <taxon>Agaricales</taxon>
        <taxon>Marasmiineae</taxon>
        <taxon>Marasmiaceae</taxon>
        <taxon>Tetrapyrgos</taxon>
    </lineage>
</organism>
<reference evidence="3 4" key="1">
    <citation type="journal article" date="2020" name="ISME J.">
        <title>Uncovering the hidden diversity of litter-decomposition mechanisms in mushroom-forming fungi.</title>
        <authorList>
            <person name="Floudas D."/>
            <person name="Bentzer J."/>
            <person name="Ahren D."/>
            <person name="Johansson T."/>
            <person name="Persson P."/>
            <person name="Tunlid A."/>
        </authorList>
    </citation>
    <scope>NUCLEOTIDE SEQUENCE [LARGE SCALE GENOMIC DNA]</scope>
    <source>
        <strain evidence="3 4">CBS 291.85</strain>
    </source>
</reference>
<evidence type="ECO:0000313" key="3">
    <source>
        <dbReference type="EMBL" id="KAF5371129.1"/>
    </source>
</evidence>
<dbReference type="Proteomes" id="UP000559256">
    <property type="component" value="Unassembled WGS sequence"/>
</dbReference>
<dbReference type="Pfam" id="PF12937">
    <property type="entry name" value="F-box-like"/>
    <property type="match status" value="1"/>
</dbReference>
<accession>A0A8H5GUA6</accession>
<protein>
    <recommendedName>
        <fullName evidence="2">F-box domain-containing protein</fullName>
    </recommendedName>
</protein>
<keyword evidence="4" id="KW-1185">Reference proteome</keyword>
<gene>
    <name evidence="3" type="ORF">D9758_004196</name>
</gene>
<proteinExistence type="predicted"/>
<name>A0A8H5GUA6_9AGAR</name>
<evidence type="ECO:0000313" key="4">
    <source>
        <dbReference type="Proteomes" id="UP000559256"/>
    </source>
</evidence>
<dbReference type="InterPro" id="IPR001810">
    <property type="entry name" value="F-box_dom"/>
</dbReference>
<evidence type="ECO:0000259" key="2">
    <source>
        <dbReference type="Pfam" id="PF12937"/>
    </source>
</evidence>
<comment type="caution">
    <text evidence="3">The sequence shown here is derived from an EMBL/GenBank/DDBJ whole genome shotgun (WGS) entry which is preliminary data.</text>
</comment>
<feature type="coiled-coil region" evidence="1">
    <location>
        <begin position="48"/>
        <end position="91"/>
    </location>
</feature>
<feature type="domain" description="F-box" evidence="2">
    <location>
        <begin position="96"/>
        <end position="152"/>
    </location>
</feature>
<dbReference type="EMBL" id="JAACJM010000009">
    <property type="protein sequence ID" value="KAF5371129.1"/>
    <property type="molecule type" value="Genomic_DNA"/>
</dbReference>
<dbReference type="AlphaFoldDB" id="A0A8H5GUA6"/>
<dbReference type="OrthoDB" id="3365698at2759"/>
<dbReference type="Gene3D" id="1.20.1280.50">
    <property type="match status" value="1"/>
</dbReference>